<evidence type="ECO:0000256" key="1">
    <source>
        <dbReference type="SAM" id="MobiDB-lite"/>
    </source>
</evidence>
<dbReference type="Proteomes" id="UP000283509">
    <property type="component" value="Unassembled WGS sequence"/>
</dbReference>
<dbReference type="GO" id="GO:0003964">
    <property type="term" value="F:RNA-directed DNA polymerase activity"/>
    <property type="evidence" value="ECO:0007669"/>
    <property type="project" value="UniProtKB-KW"/>
</dbReference>
<protein>
    <submittedName>
        <fullName evidence="2">RNA-directed DNA polymerase from mobile element jockey</fullName>
    </submittedName>
</protein>
<dbReference type="InterPro" id="IPR052560">
    <property type="entry name" value="RdDP_mobile_element"/>
</dbReference>
<dbReference type="PANTHER" id="PTHR36688">
    <property type="entry name" value="ENDO/EXONUCLEASE/PHOSPHATASE DOMAIN-CONTAINING PROTEIN"/>
    <property type="match status" value="1"/>
</dbReference>
<gene>
    <name evidence="2" type="ORF">C7M84_003526</name>
</gene>
<accession>A0A3R7MC00</accession>
<feature type="compositionally biased region" description="Polar residues" evidence="1">
    <location>
        <begin position="7"/>
        <end position="23"/>
    </location>
</feature>
<dbReference type="AlphaFoldDB" id="A0A3R7MC00"/>
<keyword evidence="2" id="KW-0695">RNA-directed DNA polymerase</keyword>
<sequence>MKKVPKETSQPVDQVNQGASNSDVPLPSPPTPLSREDSLKERFLVSPSDDFTTAIEAFHAITKDQPSLNVNPKPLQSGDLVVQPLDTTSLQILQSVAVLGNGKIVNLAPFNPTQKTKIVLEGYPLSFDIDWLLQHPSVETATRMKSKLHCSSSIIDRRNSMIYWPCAQPEETTTNSQALTQDLPHTTSHLELQLPILASFPDVKLLNKHTPTHLRGGVFDLTFLSSDLLPTSDWTLHPYLTSDHFATVTTLNLSRLVPVPPCPRWNFSKADWGLFSSIMEDWADSYSPSPLLDTHERDVITALHQAADAAIPVSAPTPFRYRDQWYHNKKVKQLKNLLLQYRRLLRRHPSTDTLTSFRAANKVIQKEIREIRTQAWLTWCESINEHTNIGDMWRRINLAAGKYRKQPCHPSPQDKANELIHSFRDRSDSSQLPAHTLNCLADLRPGRNALTQNAINTTIDTDTHFSDSKIRSSLKVSKDTAPVIDRITYSMLRHLGKKAPTVIKTLFNQSLRLGRLPIAWKQANIQPIPKPGPQIAFRPISLLSCMSKSMERAIFTRLTHNTSSQLSYILQGCKDRINILGRLIGLDLGAGFLRSFYTHAIRSLIDYSATSLLLLTPTEFRTLETIQNKCLRIILGAPRWTCLVNLRLESNLVSLKTRIQQLAAGRVAKTISAHMTPLITTLRHHIHSQTKPSPRLKWHSDICQSIETLNLLPIIKARGIDAPHRQFNPRPPWNPLPISFVLDTLPCAKTFCSQSDFTRARNDCLSLASQQLHSLQMAL</sequence>
<comment type="caution">
    <text evidence="2">The sequence shown here is derived from an EMBL/GenBank/DDBJ whole genome shotgun (WGS) entry which is preliminary data.</text>
</comment>
<feature type="region of interest" description="Disordered" evidence="1">
    <location>
        <begin position="1"/>
        <end position="38"/>
    </location>
</feature>
<keyword evidence="2" id="KW-0548">Nucleotidyltransferase</keyword>
<name>A0A3R7MC00_PENVA</name>
<evidence type="ECO:0000313" key="3">
    <source>
        <dbReference type="Proteomes" id="UP000283509"/>
    </source>
</evidence>
<keyword evidence="2" id="KW-0808">Transferase</keyword>
<organism evidence="2 3">
    <name type="scientific">Penaeus vannamei</name>
    <name type="common">Whiteleg shrimp</name>
    <name type="synonym">Litopenaeus vannamei</name>
    <dbReference type="NCBI Taxonomy" id="6689"/>
    <lineage>
        <taxon>Eukaryota</taxon>
        <taxon>Metazoa</taxon>
        <taxon>Ecdysozoa</taxon>
        <taxon>Arthropoda</taxon>
        <taxon>Crustacea</taxon>
        <taxon>Multicrustacea</taxon>
        <taxon>Malacostraca</taxon>
        <taxon>Eumalacostraca</taxon>
        <taxon>Eucarida</taxon>
        <taxon>Decapoda</taxon>
        <taxon>Dendrobranchiata</taxon>
        <taxon>Penaeoidea</taxon>
        <taxon>Penaeidae</taxon>
        <taxon>Penaeus</taxon>
    </lineage>
</organism>
<keyword evidence="3" id="KW-1185">Reference proteome</keyword>
<dbReference type="OrthoDB" id="6366904at2759"/>
<reference evidence="2 3" key="1">
    <citation type="submission" date="2018-04" db="EMBL/GenBank/DDBJ databases">
        <authorList>
            <person name="Zhang X."/>
            <person name="Yuan J."/>
            <person name="Li F."/>
            <person name="Xiang J."/>
        </authorList>
    </citation>
    <scope>NUCLEOTIDE SEQUENCE [LARGE SCALE GENOMIC DNA]</scope>
    <source>
        <tissue evidence="2">Muscle</tissue>
    </source>
</reference>
<evidence type="ECO:0000313" key="2">
    <source>
        <dbReference type="EMBL" id="ROT77787.1"/>
    </source>
</evidence>
<reference evidence="2 3" key="2">
    <citation type="submission" date="2019-01" db="EMBL/GenBank/DDBJ databases">
        <title>The decoding of complex shrimp genome reveals the adaptation for benthos swimmer, frequently molting mechanism and breeding impact on genome.</title>
        <authorList>
            <person name="Sun Y."/>
            <person name="Gao Y."/>
            <person name="Yu Y."/>
        </authorList>
    </citation>
    <scope>NUCLEOTIDE SEQUENCE [LARGE SCALE GENOMIC DNA]</scope>
    <source>
        <tissue evidence="2">Muscle</tissue>
    </source>
</reference>
<dbReference type="EMBL" id="QCYY01001478">
    <property type="protein sequence ID" value="ROT77787.1"/>
    <property type="molecule type" value="Genomic_DNA"/>
</dbReference>
<proteinExistence type="predicted"/>
<dbReference type="PANTHER" id="PTHR36688:SF2">
    <property type="entry name" value="ENDONUCLEASE_EXONUCLEASE_PHOSPHATASE DOMAIN-CONTAINING PROTEIN"/>
    <property type="match status" value="1"/>
</dbReference>